<name>A0ABR0VRN6_REHGL</name>
<comment type="caution">
    <text evidence="1">The sequence shown here is derived from an EMBL/GenBank/DDBJ whole genome shotgun (WGS) entry which is preliminary data.</text>
</comment>
<dbReference type="Proteomes" id="UP001318860">
    <property type="component" value="Unassembled WGS sequence"/>
</dbReference>
<gene>
    <name evidence="1" type="ORF">DH2020_029276</name>
</gene>
<evidence type="ECO:0000313" key="2">
    <source>
        <dbReference type="Proteomes" id="UP001318860"/>
    </source>
</evidence>
<keyword evidence="2" id="KW-1185">Reference proteome</keyword>
<evidence type="ECO:0000313" key="1">
    <source>
        <dbReference type="EMBL" id="KAK6136980.1"/>
    </source>
</evidence>
<proteinExistence type="predicted"/>
<organism evidence="1 2">
    <name type="scientific">Rehmannia glutinosa</name>
    <name type="common">Chinese foxglove</name>
    <dbReference type="NCBI Taxonomy" id="99300"/>
    <lineage>
        <taxon>Eukaryota</taxon>
        <taxon>Viridiplantae</taxon>
        <taxon>Streptophyta</taxon>
        <taxon>Embryophyta</taxon>
        <taxon>Tracheophyta</taxon>
        <taxon>Spermatophyta</taxon>
        <taxon>Magnoliopsida</taxon>
        <taxon>eudicotyledons</taxon>
        <taxon>Gunneridae</taxon>
        <taxon>Pentapetalae</taxon>
        <taxon>asterids</taxon>
        <taxon>lamiids</taxon>
        <taxon>Lamiales</taxon>
        <taxon>Orobanchaceae</taxon>
        <taxon>Rehmannieae</taxon>
        <taxon>Rehmannia</taxon>
    </lineage>
</organism>
<accession>A0ABR0VRN6</accession>
<sequence>MALFDANRNRNYKPYISTEPVYGGITYPDNVHHPFVGYSETQNSSYVTTTEQVVEFRRFGAIADDHKHSPTRKTVYKDHGVADKSLSRLGAQARLKTDDFSPKFHNQFVYSQSKEYGYQDIIDSAEARRRYSRASPRAAEEKYMGTIDSREAARKYNGVFMSNW</sequence>
<protein>
    <submittedName>
        <fullName evidence="1">Uncharacterized protein</fullName>
    </submittedName>
</protein>
<dbReference type="EMBL" id="JABTTQ020000984">
    <property type="protein sequence ID" value="KAK6136980.1"/>
    <property type="molecule type" value="Genomic_DNA"/>
</dbReference>
<reference evidence="1 2" key="1">
    <citation type="journal article" date="2021" name="Comput. Struct. Biotechnol. J.">
        <title>De novo genome assembly of the potent medicinal plant Rehmannia glutinosa using nanopore technology.</title>
        <authorList>
            <person name="Ma L."/>
            <person name="Dong C."/>
            <person name="Song C."/>
            <person name="Wang X."/>
            <person name="Zheng X."/>
            <person name="Niu Y."/>
            <person name="Chen S."/>
            <person name="Feng W."/>
        </authorList>
    </citation>
    <scope>NUCLEOTIDE SEQUENCE [LARGE SCALE GENOMIC DNA]</scope>
    <source>
        <strain evidence="1">DH-2019</strain>
    </source>
</reference>